<feature type="transmembrane region" description="Helical" evidence="6">
    <location>
        <begin position="180"/>
        <end position="198"/>
    </location>
</feature>
<comment type="subcellular location">
    <subcellularLocation>
        <location evidence="1">Cell membrane</location>
        <topology evidence="1">Multi-pass membrane protein</topology>
    </subcellularLocation>
</comment>
<evidence type="ECO:0000256" key="3">
    <source>
        <dbReference type="ARBA" id="ARBA00022692"/>
    </source>
</evidence>
<organism evidence="7 8">
    <name type="scientific">Glaesserella australis</name>
    <dbReference type="NCBI Taxonomy" id="2094024"/>
    <lineage>
        <taxon>Bacteria</taxon>
        <taxon>Pseudomonadati</taxon>
        <taxon>Pseudomonadota</taxon>
        <taxon>Gammaproteobacteria</taxon>
        <taxon>Pasteurellales</taxon>
        <taxon>Pasteurellaceae</taxon>
        <taxon>Glaesserella</taxon>
    </lineage>
</organism>
<evidence type="ECO:0000256" key="2">
    <source>
        <dbReference type="ARBA" id="ARBA00022475"/>
    </source>
</evidence>
<dbReference type="GO" id="GO:0005886">
    <property type="term" value="C:plasma membrane"/>
    <property type="evidence" value="ECO:0007669"/>
    <property type="project" value="UniProtKB-SubCell"/>
</dbReference>
<feature type="transmembrane region" description="Helical" evidence="6">
    <location>
        <begin position="61"/>
        <end position="82"/>
    </location>
</feature>
<keyword evidence="5 6" id="KW-0472">Membrane</keyword>
<feature type="transmembrane region" description="Helical" evidence="6">
    <location>
        <begin position="36"/>
        <end position="55"/>
    </location>
</feature>
<accession>A0A328BX91</accession>
<protein>
    <submittedName>
        <fullName evidence="7">Lysine transporter LysE</fullName>
    </submittedName>
</protein>
<dbReference type="Pfam" id="PF01810">
    <property type="entry name" value="LysE"/>
    <property type="match status" value="1"/>
</dbReference>
<dbReference type="AlphaFoldDB" id="A0A328BX91"/>
<feature type="transmembrane region" description="Helical" evidence="6">
    <location>
        <begin position="6"/>
        <end position="27"/>
    </location>
</feature>
<dbReference type="PANTHER" id="PTHR30086:SF20">
    <property type="entry name" value="ARGININE EXPORTER PROTEIN ARGO-RELATED"/>
    <property type="match status" value="1"/>
</dbReference>
<dbReference type="OrthoDB" id="9814990at2"/>
<dbReference type="RefSeq" id="WP_111750442.1">
    <property type="nucleotide sequence ID" value="NZ_PTPX01000017.1"/>
</dbReference>
<dbReference type="GO" id="GO:0015171">
    <property type="term" value="F:amino acid transmembrane transporter activity"/>
    <property type="evidence" value="ECO:0007669"/>
    <property type="project" value="TreeGrafter"/>
</dbReference>
<evidence type="ECO:0000313" key="7">
    <source>
        <dbReference type="EMBL" id="RAL18265.1"/>
    </source>
</evidence>
<evidence type="ECO:0000313" key="8">
    <source>
        <dbReference type="Proteomes" id="UP000248689"/>
    </source>
</evidence>
<evidence type="ECO:0000256" key="1">
    <source>
        <dbReference type="ARBA" id="ARBA00004651"/>
    </source>
</evidence>
<keyword evidence="8" id="KW-1185">Reference proteome</keyword>
<dbReference type="Proteomes" id="UP000248689">
    <property type="component" value="Unassembled WGS sequence"/>
</dbReference>
<dbReference type="EMBL" id="PTPX01000017">
    <property type="protein sequence ID" value="RAL18265.1"/>
    <property type="molecule type" value="Genomic_DNA"/>
</dbReference>
<proteinExistence type="predicted"/>
<dbReference type="PANTHER" id="PTHR30086">
    <property type="entry name" value="ARGININE EXPORTER PROTEIN ARGO"/>
    <property type="match status" value="1"/>
</dbReference>
<comment type="caution">
    <text evidence="7">The sequence shown here is derived from an EMBL/GenBank/DDBJ whole genome shotgun (WGS) entry which is preliminary data.</text>
</comment>
<name>A0A328BX91_9PAST</name>
<gene>
    <name evidence="7" type="ORF">C5N92_08560</name>
</gene>
<keyword evidence="2" id="KW-1003">Cell membrane</keyword>
<evidence type="ECO:0000256" key="6">
    <source>
        <dbReference type="SAM" id="Phobius"/>
    </source>
</evidence>
<evidence type="ECO:0000256" key="5">
    <source>
        <dbReference type="ARBA" id="ARBA00023136"/>
    </source>
</evidence>
<evidence type="ECO:0000256" key="4">
    <source>
        <dbReference type="ARBA" id="ARBA00022989"/>
    </source>
</evidence>
<feature type="transmembrane region" description="Helical" evidence="6">
    <location>
        <begin position="107"/>
        <end position="133"/>
    </location>
</feature>
<keyword evidence="4 6" id="KW-1133">Transmembrane helix</keyword>
<dbReference type="InterPro" id="IPR001123">
    <property type="entry name" value="LeuE-type"/>
</dbReference>
<keyword evidence="3 6" id="KW-0812">Transmembrane</keyword>
<sequence length="204" mass="22198">MSETMLWSFWALSMSLTLTPGADWAYVMSAGMKNKVFTALLGMLLGYLLVIFAVMAGVGALVVAFPVLLQALTFLGAAYLLWLGKQVLCQPPAVGESQGEQQPARQWIVKGIAVSGLNPKVLLMFLALIPQFLTAQTNISMPVQTLFFGLIHIANCALIYPFVGLGVGISLRYRPDLSRWISRFSGVAMITIALLLLGEQVYLI</sequence>
<feature type="transmembrane region" description="Helical" evidence="6">
    <location>
        <begin position="145"/>
        <end position="168"/>
    </location>
</feature>
<reference evidence="8" key="1">
    <citation type="submission" date="2018-02" db="EMBL/GenBank/DDBJ databases">
        <title>Glaesserella australis sp. nov., isolated from the lungs of pigs.</title>
        <authorList>
            <person name="Turni C."/>
            <person name="Christensen H."/>
        </authorList>
    </citation>
    <scope>NUCLEOTIDE SEQUENCE [LARGE SCALE GENOMIC DNA]</scope>
    <source>
        <strain evidence="8">HS4635</strain>
    </source>
</reference>